<name>A0A4X2K033_VOMUR</name>
<dbReference type="InterPro" id="IPR000971">
    <property type="entry name" value="Globin"/>
</dbReference>
<dbReference type="InterPro" id="IPR009050">
    <property type="entry name" value="Globin-like_sf"/>
</dbReference>
<dbReference type="PANTHER" id="PTHR11442">
    <property type="entry name" value="HEMOGLOBIN FAMILY MEMBER"/>
    <property type="match status" value="1"/>
</dbReference>
<comment type="similarity">
    <text evidence="1 7">Belongs to the globin family.</text>
</comment>
<dbReference type="InterPro" id="IPR050056">
    <property type="entry name" value="Hemoglobin_oxygen_transport"/>
</dbReference>
<keyword evidence="10" id="KW-1185">Reference proteome</keyword>
<proteinExistence type="inferred from homology"/>
<dbReference type="GO" id="GO:0020037">
    <property type="term" value="F:heme binding"/>
    <property type="evidence" value="ECO:0007669"/>
    <property type="project" value="InterPro"/>
</dbReference>
<dbReference type="InterPro" id="IPR012292">
    <property type="entry name" value="Globin/Proto"/>
</dbReference>
<keyword evidence="3 7" id="KW-0349">Heme</keyword>
<dbReference type="GO" id="GO:0031838">
    <property type="term" value="C:haptoglobin-hemoglobin complex"/>
    <property type="evidence" value="ECO:0007669"/>
    <property type="project" value="TreeGrafter"/>
</dbReference>
<accession>A0A4X2K033</accession>
<dbReference type="GO" id="GO:0005344">
    <property type="term" value="F:oxygen carrier activity"/>
    <property type="evidence" value="ECO:0007669"/>
    <property type="project" value="UniProtKB-KW"/>
</dbReference>
<dbReference type="GO" id="GO:0004601">
    <property type="term" value="F:peroxidase activity"/>
    <property type="evidence" value="ECO:0007669"/>
    <property type="project" value="TreeGrafter"/>
</dbReference>
<organism evidence="9 10">
    <name type="scientific">Vombatus ursinus</name>
    <name type="common">Common wombat</name>
    <dbReference type="NCBI Taxonomy" id="29139"/>
    <lineage>
        <taxon>Eukaryota</taxon>
        <taxon>Metazoa</taxon>
        <taxon>Chordata</taxon>
        <taxon>Craniata</taxon>
        <taxon>Vertebrata</taxon>
        <taxon>Euteleostomi</taxon>
        <taxon>Mammalia</taxon>
        <taxon>Metatheria</taxon>
        <taxon>Diprotodontia</taxon>
        <taxon>Vombatidae</taxon>
        <taxon>Vombatus</taxon>
    </lineage>
</organism>
<evidence type="ECO:0000256" key="5">
    <source>
        <dbReference type="ARBA" id="ARBA00022723"/>
    </source>
</evidence>
<dbReference type="GO" id="GO:0043177">
    <property type="term" value="F:organic acid binding"/>
    <property type="evidence" value="ECO:0007669"/>
    <property type="project" value="TreeGrafter"/>
</dbReference>
<dbReference type="Proteomes" id="UP000314987">
    <property type="component" value="Unassembled WGS sequence"/>
</dbReference>
<reference evidence="9" key="3">
    <citation type="submission" date="2025-09" db="UniProtKB">
        <authorList>
            <consortium name="Ensembl"/>
        </authorList>
    </citation>
    <scope>IDENTIFICATION</scope>
</reference>
<dbReference type="GeneTree" id="ENSGT00940000163447"/>
<reference evidence="9" key="2">
    <citation type="submission" date="2025-08" db="UniProtKB">
        <authorList>
            <consortium name="Ensembl"/>
        </authorList>
    </citation>
    <scope>IDENTIFICATION</scope>
</reference>
<evidence type="ECO:0000256" key="7">
    <source>
        <dbReference type="RuleBase" id="RU000356"/>
    </source>
</evidence>
<dbReference type="PRINTS" id="PR00612">
    <property type="entry name" value="ALPHAHAEM"/>
</dbReference>
<protein>
    <submittedName>
        <fullName evidence="9">Hemoglobin subunit mu</fullName>
    </submittedName>
</protein>
<keyword evidence="2 7" id="KW-0813">Transport</keyword>
<evidence type="ECO:0000313" key="10">
    <source>
        <dbReference type="Proteomes" id="UP000314987"/>
    </source>
</evidence>
<dbReference type="SUPFAM" id="SSF46458">
    <property type="entry name" value="Globin-like"/>
    <property type="match status" value="1"/>
</dbReference>
<dbReference type="GO" id="GO:0042744">
    <property type="term" value="P:hydrogen peroxide catabolic process"/>
    <property type="evidence" value="ECO:0007669"/>
    <property type="project" value="TreeGrafter"/>
</dbReference>
<keyword evidence="4 7" id="KW-0561">Oxygen transport</keyword>
<keyword evidence="6" id="KW-0408">Iron</keyword>
<evidence type="ECO:0000256" key="6">
    <source>
        <dbReference type="ARBA" id="ARBA00023004"/>
    </source>
</evidence>
<dbReference type="Pfam" id="PF00042">
    <property type="entry name" value="Globin"/>
    <property type="match status" value="1"/>
</dbReference>
<dbReference type="PANTHER" id="PTHR11442:SF8">
    <property type="entry name" value="HEMOGLOBIN SUBUNIT MU"/>
    <property type="match status" value="1"/>
</dbReference>
<dbReference type="Ensembl" id="ENSVURT00010003023.1">
    <property type="protein sequence ID" value="ENSVURP00010002667.1"/>
    <property type="gene ID" value="ENSVURG00010002180.1"/>
</dbReference>
<dbReference type="AlphaFoldDB" id="A0A4X2K033"/>
<dbReference type="STRING" id="29139.ENSVURP00010002667"/>
<keyword evidence="5" id="KW-0479">Metal-binding</keyword>
<dbReference type="GO" id="GO:0046872">
    <property type="term" value="F:metal ion binding"/>
    <property type="evidence" value="ECO:0007669"/>
    <property type="project" value="UniProtKB-KW"/>
</dbReference>
<dbReference type="PROSITE" id="PS01033">
    <property type="entry name" value="GLOBIN"/>
    <property type="match status" value="1"/>
</dbReference>
<dbReference type="GO" id="GO:0005833">
    <property type="term" value="C:hemoglobin complex"/>
    <property type="evidence" value="ECO:0007669"/>
    <property type="project" value="InterPro"/>
</dbReference>
<dbReference type="GO" id="GO:0019825">
    <property type="term" value="F:oxygen binding"/>
    <property type="evidence" value="ECO:0007669"/>
    <property type="project" value="InterPro"/>
</dbReference>
<dbReference type="GO" id="GO:0072562">
    <property type="term" value="C:blood microparticle"/>
    <property type="evidence" value="ECO:0007669"/>
    <property type="project" value="TreeGrafter"/>
</dbReference>
<dbReference type="GO" id="GO:0031720">
    <property type="term" value="F:haptoglobin binding"/>
    <property type="evidence" value="ECO:0007669"/>
    <property type="project" value="TreeGrafter"/>
</dbReference>
<evidence type="ECO:0000256" key="3">
    <source>
        <dbReference type="ARBA" id="ARBA00022617"/>
    </source>
</evidence>
<evidence type="ECO:0000256" key="2">
    <source>
        <dbReference type="ARBA" id="ARBA00022448"/>
    </source>
</evidence>
<gene>
    <name evidence="9" type="primary">HBM</name>
</gene>
<dbReference type="Gene3D" id="1.10.490.10">
    <property type="entry name" value="Globins"/>
    <property type="match status" value="1"/>
</dbReference>
<sequence length="137" mass="15600">MFSAEERGHIVQIWNIIAGQEAVYGTELLQRLFTVYPSTESHFPHLIPGLERAQMQNHREQKLIAVGVAVGHLRDSLGCLADLHAVLRVEPTNFQFMTHCIQVRLASHLQRECTAEIHAAWDKFLTSMAVVLTEKYH</sequence>
<dbReference type="OMA" id="EMHAAWD"/>
<evidence type="ECO:0000256" key="4">
    <source>
        <dbReference type="ARBA" id="ARBA00022621"/>
    </source>
</evidence>
<reference evidence="10" key="1">
    <citation type="submission" date="2018-12" db="EMBL/GenBank/DDBJ databases">
        <authorList>
            <person name="Yazar S."/>
        </authorList>
    </citation>
    <scope>NUCLEOTIDE SEQUENCE [LARGE SCALE GENOMIC DNA]</scope>
</reference>
<evidence type="ECO:0000259" key="8">
    <source>
        <dbReference type="PROSITE" id="PS01033"/>
    </source>
</evidence>
<dbReference type="InterPro" id="IPR002338">
    <property type="entry name" value="Hemoglobin_a-typ"/>
</dbReference>
<feature type="domain" description="Globin" evidence="8">
    <location>
        <begin position="1"/>
        <end position="137"/>
    </location>
</feature>
<evidence type="ECO:0000313" key="9">
    <source>
        <dbReference type="Ensembl" id="ENSVURP00010002667.1"/>
    </source>
</evidence>
<evidence type="ECO:0000256" key="1">
    <source>
        <dbReference type="ARBA" id="ARBA00008705"/>
    </source>
</evidence>